<dbReference type="InterPro" id="IPR006175">
    <property type="entry name" value="YjgF/YER057c/UK114"/>
</dbReference>
<dbReference type="EMBL" id="JXLC01000016">
    <property type="protein sequence ID" value="OJG91291.1"/>
    <property type="molecule type" value="Genomic_DNA"/>
</dbReference>
<dbReference type="Pfam" id="PF01042">
    <property type="entry name" value="Ribonuc_L-PSP"/>
    <property type="match status" value="1"/>
</dbReference>
<protein>
    <submittedName>
        <fullName evidence="1">Enamine deaminase RidA</fullName>
    </submittedName>
    <submittedName>
        <fullName evidence="2">Endoribonuclease L-PSP</fullName>
    </submittedName>
</protein>
<dbReference type="KEGG" id="ess:ATZ33_03540"/>
<dbReference type="RefSeq" id="WP_071878224.1">
    <property type="nucleotide sequence ID" value="NZ_JXLC01000016.1"/>
</dbReference>
<keyword evidence="3" id="KW-1185">Reference proteome</keyword>
<reference evidence="2 4" key="1">
    <citation type="submission" date="2014-12" db="EMBL/GenBank/DDBJ databases">
        <title>Draft genome sequences of 29 type strains of Enterococci.</title>
        <authorList>
            <person name="Zhong Z."/>
            <person name="Sun Z."/>
            <person name="Liu W."/>
            <person name="Zhang W."/>
            <person name="Zhang H."/>
        </authorList>
    </citation>
    <scope>NUCLEOTIDE SEQUENCE [LARGE SCALE GENOMIC DNA]</scope>
    <source>
        <strain evidence="2 4">DSM 22801</strain>
    </source>
</reference>
<dbReference type="GO" id="GO:0019239">
    <property type="term" value="F:deaminase activity"/>
    <property type="evidence" value="ECO:0007669"/>
    <property type="project" value="TreeGrafter"/>
</dbReference>
<sequence>MKKSFEQINITPDPYAPFNLSQGISLEKLLFISGQTSINELGELLHPGDFTAQAEQTFINLRKVLNAGGSSLDNVLKVTIFLTDMSHFQTIVALREKYFSKPFPADTIVEINGLFHPDALIEIEAIAVKN</sequence>
<dbReference type="InterPro" id="IPR035959">
    <property type="entry name" value="RutC-like_sf"/>
</dbReference>
<organism evidence="2 4">
    <name type="scientific">Enterococcus silesiacus</name>
    <dbReference type="NCBI Taxonomy" id="332949"/>
    <lineage>
        <taxon>Bacteria</taxon>
        <taxon>Bacillati</taxon>
        <taxon>Bacillota</taxon>
        <taxon>Bacilli</taxon>
        <taxon>Lactobacillales</taxon>
        <taxon>Enterococcaceae</taxon>
        <taxon>Enterococcus</taxon>
    </lineage>
</organism>
<dbReference type="OrthoDB" id="9803101at2"/>
<dbReference type="GO" id="GO:0005829">
    <property type="term" value="C:cytosol"/>
    <property type="evidence" value="ECO:0007669"/>
    <property type="project" value="TreeGrafter"/>
</dbReference>
<evidence type="ECO:0000313" key="4">
    <source>
        <dbReference type="Proteomes" id="UP000183039"/>
    </source>
</evidence>
<dbReference type="Proteomes" id="UP000065511">
    <property type="component" value="Chromosome"/>
</dbReference>
<reference evidence="1 3" key="2">
    <citation type="submission" date="2015-12" db="EMBL/GenBank/DDBJ databases">
        <authorList>
            <person name="Lauer A."/>
            <person name="Humrighouse B."/>
            <person name="Loparev V."/>
            <person name="Shewmaker P.L."/>
            <person name="Whitney A.M."/>
            <person name="McLaughlin R.W."/>
        </authorList>
    </citation>
    <scope>NUCLEOTIDE SEQUENCE [LARGE SCALE GENOMIC DNA]</scope>
    <source>
        <strain evidence="1 3">LMG 23085</strain>
    </source>
</reference>
<dbReference type="SUPFAM" id="SSF55298">
    <property type="entry name" value="YjgF-like"/>
    <property type="match status" value="1"/>
</dbReference>
<dbReference type="CDD" id="cd00448">
    <property type="entry name" value="YjgF_YER057c_UK114_family"/>
    <property type="match status" value="1"/>
</dbReference>
<dbReference type="Gene3D" id="3.30.1330.40">
    <property type="entry name" value="RutC-like"/>
    <property type="match status" value="1"/>
</dbReference>
<dbReference type="Proteomes" id="UP000183039">
    <property type="component" value="Unassembled WGS sequence"/>
</dbReference>
<dbReference type="EMBL" id="CP013614">
    <property type="protein sequence ID" value="ALS00476.1"/>
    <property type="molecule type" value="Genomic_DNA"/>
</dbReference>
<evidence type="ECO:0000313" key="1">
    <source>
        <dbReference type="EMBL" id="ALS00476.1"/>
    </source>
</evidence>
<accession>A0A0S3K870</accession>
<name>A0A0S3K870_9ENTE</name>
<dbReference type="PANTHER" id="PTHR11803:SF39">
    <property type="entry name" value="2-IMINOBUTANOATE_2-IMINOPROPANOATE DEAMINASE"/>
    <property type="match status" value="1"/>
</dbReference>
<dbReference type="PANTHER" id="PTHR11803">
    <property type="entry name" value="2-IMINOBUTANOATE/2-IMINOPROPANOATE DEAMINASE RIDA"/>
    <property type="match status" value="1"/>
</dbReference>
<evidence type="ECO:0000313" key="2">
    <source>
        <dbReference type="EMBL" id="OJG91291.1"/>
    </source>
</evidence>
<proteinExistence type="predicted"/>
<dbReference type="AlphaFoldDB" id="A0A0S3K870"/>
<gene>
    <name evidence="1" type="ORF">ATZ33_03540</name>
    <name evidence="2" type="ORF">RV15_GL000921</name>
</gene>
<evidence type="ECO:0000313" key="3">
    <source>
        <dbReference type="Proteomes" id="UP000065511"/>
    </source>
</evidence>